<dbReference type="AlphaFoldDB" id="A0A2N0WAR1"/>
<evidence type="ECO:0000313" key="5">
    <source>
        <dbReference type="Proteomes" id="UP000233553"/>
    </source>
</evidence>
<accession>A0A2N0WAR1</accession>
<dbReference type="RefSeq" id="WP_101237346.1">
    <property type="nucleotide sequence ID" value="NZ_JBCNKA010000005.1"/>
</dbReference>
<dbReference type="Gene3D" id="3.40.50.720">
    <property type="entry name" value="NAD(P)-binding Rossmann-like Domain"/>
    <property type="match status" value="1"/>
</dbReference>
<dbReference type="Proteomes" id="UP000233553">
    <property type="component" value="Unassembled WGS sequence"/>
</dbReference>
<evidence type="ECO:0000256" key="1">
    <source>
        <dbReference type="ARBA" id="ARBA00006484"/>
    </source>
</evidence>
<reference evidence="4 5" key="1">
    <citation type="submission" date="2017-12" db="EMBL/GenBank/DDBJ databases">
        <title>Draft Genome sequences of multiple microbial strains isolated from spacecraft associated surfaces.</title>
        <authorList>
            <person name="Seuylemezian A."/>
            <person name="Vaishampayan P."/>
            <person name="Venkateswaran K."/>
        </authorList>
    </citation>
    <scope>NUCLEOTIDE SEQUENCE [LARGE SCALE GENOMIC DNA]</scope>
    <source>
        <strain evidence="4 5">2P01AA</strain>
    </source>
</reference>
<organism evidence="4 5">
    <name type="scientific">Acinetobacter proteolyticus</name>
    <dbReference type="NCBI Taxonomy" id="1776741"/>
    <lineage>
        <taxon>Bacteria</taxon>
        <taxon>Pseudomonadati</taxon>
        <taxon>Pseudomonadota</taxon>
        <taxon>Gammaproteobacteria</taxon>
        <taxon>Moraxellales</taxon>
        <taxon>Moraxellaceae</taxon>
        <taxon>Acinetobacter</taxon>
    </lineage>
</organism>
<dbReference type="InterPro" id="IPR002347">
    <property type="entry name" value="SDR_fam"/>
</dbReference>
<name>A0A2N0WAR1_9GAMM</name>
<dbReference type="CDD" id="cd05233">
    <property type="entry name" value="SDR_c"/>
    <property type="match status" value="1"/>
</dbReference>
<dbReference type="NCBIfam" id="NF005878">
    <property type="entry name" value="PRK07825.1"/>
    <property type="match status" value="1"/>
</dbReference>
<dbReference type="GO" id="GO:0016616">
    <property type="term" value="F:oxidoreductase activity, acting on the CH-OH group of donors, NAD or NADP as acceptor"/>
    <property type="evidence" value="ECO:0007669"/>
    <property type="project" value="TreeGrafter"/>
</dbReference>
<dbReference type="PRINTS" id="PR00080">
    <property type="entry name" value="SDRFAMILY"/>
</dbReference>
<evidence type="ECO:0000256" key="2">
    <source>
        <dbReference type="ARBA" id="ARBA00023002"/>
    </source>
</evidence>
<comment type="caution">
    <text evidence="4">The sequence shown here is derived from an EMBL/GenBank/DDBJ whole genome shotgun (WGS) entry which is preliminary data.</text>
</comment>
<dbReference type="PROSITE" id="PS00061">
    <property type="entry name" value="ADH_SHORT"/>
    <property type="match status" value="1"/>
</dbReference>
<gene>
    <name evidence="4" type="ORF">CW311_17690</name>
</gene>
<evidence type="ECO:0000313" key="4">
    <source>
        <dbReference type="EMBL" id="PKF31572.1"/>
    </source>
</evidence>
<dbReference type="Pfam" id="PF00106">
    <property type="entry name" value="adh_short"/>
    <property type="match status" value="1"/>
</dbReference>
<evidence type="ECO:0000256" key="3">
    <source>
        <dbReference type="RuleBase" id="RU000363"/>
    </source>
</evidence>
<dbReference type="InterPro" id="IPR036291">
    <property type="entry name" value="NAD(P)-bd_dom_sf"/>
</dbReference>
<dbReference type="SUPFAM" id="SSF51735">
    <property type="entry name" value="NAD(P)-binding Rossmann-fold domains"/>
    <property type="match status" value="1"/>
</dbReference>
<keyword evidence="2" id="KW-0560">Oxidoreductase</keyword>
<protein>
    <submittedName>
        <fullName evidence="4">3-hydroxybutyrate dehydrogenase</fullName>
    </submittedName>
</protein>
<comment type="similarity">
    <text evidence="1 3">Belongs to the short-chain dehydrogenases/reductases (SDR) family.</text>
</comment>
<sequence>MGKKYSFLNKVVLITGGGRGIGLATAVAFRKLGAKVAIGDIDLELAQQAATKVQGFGGYLDVRSQNSFHDLIVQIEKQLGPIDILVNNAGIMPMGAMVEESQAITDAQIDINLRGVIHGMKAVLPKMLARQTGHIVNVASLAGKYPIPGASIYCATKFAVVGLTASMQQELRDTPIGLSAVLPSKVLTELSSGTGDSLPIPTVEPQDVANAIIQAIAHNLAEIAVPNYLTHTPKAYGLVPHWLNTGFRKLIGDDRILKGLDQNDRKAYSQRLSQLAQTK</sequence>
<dbReference type="PANTHER" id="PTHR24322">
    <property type="entry name" value="PKSB"/>
    <property type="match status" value="1"/>
</dbReference>
<dbReference type="PANTHER" id="PTHR24322:SF736">
    <property type="entry name" value="RETINOL DEHYDROGENASE 10"/>
    <property type="match status" value="1"/>
</dbReference>
<dbReference type="PRINTS" id="PR00081">
    <property type="entry name" value="GDHRDH"/>
</dbReference>
<dbReference type="EMBL" id="PISJ01000020">
    <property type="protein sequence ID" value="PKF31572.1"/>
    <property type="molecule type" value="Genomic_DNA"/>
</dbReference>
<dbReference type="InterPro" id="IPR020904">
    <property type="entry name" value="Sc_DH/Rdtase_CS"/>
</dbReference>
<proteinExistence type="inferred from homology"/>